<dbReference type="GO" id="GO:0003682">
    <property type="term" value="F:chromatin binding"/>
    <property type="evidence" value="ECO:0007669"/>
    <property type="project" value="TreeGrafter"/>
</dbReference>
<feature type="compositionally biased region" description="Acidic residues" evidence="10">
    <location>
        <begin position="229"/>
        <end position="244"/>
    </location>
</feature>
<evidence type="ECO:0000256" key="7">
    <source>
        <dbReference type="ARBA" id="ARBA00023125"/>
    </source>
</evidence>
<evidence type="ECO:0000256" key="2">
    <source>
        <dbReference type="ARBA" id="ARBA00021162"/>
    </source>
</evidence>
<evidence type="ECO:0000256" key="3">
    <source>
        <dbReference type="ARBA" id="ARBA00022491"/>
    </source>
</evidence>
<dbReference type="EMBL" id="HBNS01016322">
    <property type="protein sequence ID" value="CAE4603727.1"/>
    <property type="molecule type" value="Transcribed_RNA"/>
</dbReference>
<feature type="region of interest" description="Disordered" evidence="10">
    <location>
        <begin position="224"/>
        <end position="249"/>
    </location>
</feature>
<dbReference type="Pfam" id="PF05053">
    <property type="entry name" value="Menin"/>
    <property type="match status" value="2"/>
</dbReference>
<dbReference type="AlphaFoldDB" id="A0A7S4VCZ4"/>
<feature type="region of interest" description="Disordered" evidence="10">
    <location>
        <begin position="639"/>
        <end position="692"/>
    </location>
</feature>
<accession>A0A7S4VCZ4</accession>
<feature type="region of interest" description="Disordered" evidence="10">
    <location>
        <begin position="1"/>
        <end position="25"/>
    </location>
</feature>
<evidence type="ECO:0000256" key="5">
    <source>
        <dbReference type="ARBA" id="ARBA00022853"/>
    </source>
</evidence>
<comment type="subcellular location">
    <subcellularLocation>
        <location evidence="1">Nucleus</location>
    </subcellularLocation>
</comment>
<dbReference type="GO" id="GO:0000403">
    <property type="term" value="F:Y-form DNA binding"/>
    <property type="evidence" value="ECO:0007669"/>
    <property type="project" value="TreeGrafter"/>
</dbReference>
<dbReference type="GO" id="GO:0000976">
    <property type="term" value="F:transcription cis-regulatory region binding"/>
    <property type="evidence" value="ECO:0007669"/>
    <property type="project" value="TreeGrafter"/>
</dbReference>
<evidence type="ECO:0000313" key="11">
    <source>
        <dbReference type="EMBL" id="CAE4603727.1"/>
    </source>
</evidence>
<evidence type="ECO:0000256" key="4">
    <source>
        <dbReference type="ARBA" id="ARBA00022553"/>
    </source>
</evidence>
<feature type="compositionally biased region" description="Polar residues" evidence="10">
    <location>
        <begin position="1"/>
        <end position="19"/>
    </location>
</feature>
<keyword evidence="3" id="KW-0678">Repressor</keyword>
<keyword evidence="6" id="KW-0805">Transcription regulation</keyword>
<proteinExistence type="predicted"/>
<evidence type="ECO:0000256" key="10">
    <source>
        <dbReference type="SAM" id="MobiDB-lite"/>
    </source>
</evidence>
<dbReference type="GO" id="GO:0045786">
    <property type="term" value="P:negative regulation of cell cycle"/>
    <property type="evidence" value="ECO:0007669"/>
    <property type="project" value="TreeGrafter"/>
</dbReference>
<dbReference type="PANTHER" id="PTHR12693">
    <property type="entry name" value="MENIN"/>
    <property type="match status" value="1"/>
</dbReference>
<keyword evidence="9" id="KW-0539">Nucleus</keyword>
<gene>
    <name evidence="11" type="ORF">DBRI00130_LOCUS13085</name>
</gene>
<name>A0A7S4VCZ4_9STRA</name>
<evidence type="ECO:0000256" key="8">
    <source>
        <dbReference type="ARBA" id="ARBA00023163"/>
    </source>
</evidence>
<dbReference type="GO" id="GO:0035097">
    <property type="term" value="C:histone methyltransferase complex"/>
    <property type="evidence" value="ECO:0007669"/>
    <property type="project" value="TreeGrafter"/>
</dbReference>
<keyword evidence="5" id="KW-0156">Chromatin regulator</keyword>
<reference evidence="11" key="1">
    <citation type="submission" date="2021-01" db="EMBL/GenBank/DDBJ databases">
        <authorList>
            <person name="Corre E."/>
            <person name="Pelletier E."/>
            <person name="Niang G."/>
            <person name="Scheremetjew M."/>
            <person name="Finn R."/>
            <person name="Kale V."/>
            <person name="Holt S."/>
            <person name="Cochrane G."/>
            <person name="Meng A."/>
            <person name="Brown T."/>
            <person name="Cohen L."/>
        </authorList>
    </citation>
    <scope>NUCLEOTIDE SEQUENCE</scope>
    <source>
        <strain evidence="11">GSO104</strain>
    </source>
</reference>
<feature type="compositionally biased region" description="Low complexity" evidence="10">
    <location>
        <begin position="644"/>
        <end position="683"/>
    </location>
</feature>
<protein>
    <recommendedName>
        <fullName evidence="2">Menin</fullName>
    </recommendedName>
</protein>
<sequence length="731" mass="82223">MTNNKPAYENPTTSPQQSEHWSHLPHDGNINDRIIHNLDELKQMFCSDVLRISKEDDTNETTNQIKLQNESLLEKNKSNVMEERITLAVWSTLLGYMEAISTDKRSDKRYDLYPIPYDAMIRLVQNEFLLPLTQQQQQQQQTQNSTTHRATAKEVSNYIFTNIPSKSNVRDEKHANSLYIVLRGRAISKSIDCFGAALSTVIGLRYLGYHSSTLTLSEDHAYESHSIEGEDGGGGEDEEEEEEEERKKGMATCEVAVPGNTISSRAKRGRSIYKTFSNDKGNEKNKRKITSTLSSRLTPGTSWLYMNRHPVYCHSIPKIIAACLANVNCLIDENFQLLLDNNNDGSIVDTDNNCISHPNNENTKQHYCLYSGPLYDVKRDLLWILYDEGHLSDFPFALCELGDCEEHRTSSRGESWSRLDRSSPSPSLLPTANSAILTIEALYDKAIQVSRTQYNDGQVYPYCYAGHYHKDAGLLTNKGTSSSSKDEQNNVMIDIENENEYRLSLSVQFYAEASRVASGYIYEWGDSLQLTKVMAKLADYILDEIMTASPQPATATHSKSNNRRVARTWHDKNNAISTGTWVAAFYDSLLYWEEKTGCQFLPFLNVGDARSLGKMFSYFSVDVRRDIVNKLTSLPMAETTPVNSMQSTVETSSSSTTATTQSTSSSSTTQSTSSPSSLQFFTSPRSKRMGPNGMILNALRKEKVSIGDMELAIIVESCDGGRRSRRARTRS</sequence>
<dbReference type="GO" id="GO:0006357">
    <property type="term" value="P:regulation of transcription by RNA polymerase II"/>
    <property type="evidence" value="ECO:0007669"/>
    <property type="project" value="TreeGrafter"/>
</dbReference>
<evidence type="ECO:0000256" key="6">
    <source>
        <dbReference type="ARBA" id="ARBA00023015"/>
    </source>
</evidence>
<dbReference type="GO" id="GO:0006325">
    <property type="term" value="P:chromatin organization"/>
    <property type="evidence" value="ECO:0007669"/>
    <property type="project" value="UniProtKB-KW"/>
</dbReference>
<dbReference type="InterPro" id="IPR007747">
    <property type="entry name" value="Menin"/>
</dbReference>
<keyword evidence="8" id="KW-0804">Transcription</keyword>
<keyword evidence="7" id="KW-0238">DNA-binding</keyword>
<organism evidence="11">
    <name type="scientific">Ditylum brightwellii</name>
    <dbReference type="NCBI Taxonomy" id="49249"/>
    <lineage>
        <taxon>Eukaryota</taxon>
        <taxon>Sar</taxon>
        <taxon>Stramenopiles</taxon>
        <taxon>Ochrophyta</taxon>
        <taxon>Bacillariophyta</taxon>
        <taxon>Mediophyceae</taxon>
        <taxon>Lithodesmiophycidae</taxon>
        <taxon>Lithodesmiales</taxon>
        <taxon>Lithodesmiaceae</taxon>
        <taxon>Ditylum</taxon>
    </lineage>
</organism>
<evidence type="ECO:0000256" key="9">
    <source>
        <dbReference type="ARBA" id="ARBA00023242"/>
    </source>
</evidence>
<dbReference type="PANTHER" id="PTHR12693:SF3">
    <property type="entry name" value="MENIN"/>
    <property type="match status" value="1"/>
</dbReference>
<dbReference type="GO" id="GO:0000785">
    <property type="term" value="C:chromatin"/>
    <property type="evidence" value="ECO:0007669"/>
    <property type="project" value="TreeGrafter"/>
</dbReference>
<dbReference type="GO" id="GO:0008285">
    <property type="term" value="P:negative regulation of cell population proliferation"/>
    <property type="evidence" value="ECO:0007669"/>
    <property type="project" value="TreeGrafter"/>
</dbReference>
<keyword evidence="4" id="KW-0597">Phosphoprotein</keyword>
<evidence type="ECO:0000256" key="1">
    <source>
        <dbReference type="ARBA" id="ARBA00004123"/>
    </source>
</evidence>